<comment type="function">
    <text evidence="1">Core subunit of the mitochondrial membrane respiratory chain NADH dehydrogenase (Complex I) that is believed to belong to the minimal assembly required for catalysis. Complex I functions in the transfer of electrons from NADH to the respiratory chain. The immediate electron acceptor for the enzyme is believed to be ubiquinone.</text>
</comment>
<feature type="transmembrane region" description="Helical" evidence="9">
    <location>
        <begin position="420"/>
        <end position="442"/>
    </location>
</feature>
<feature type="transmembrane region" description="Helical" evidence="9">
    <location>
        <begin position="378"/>
        <end position="400"/>
    </location>
</feature>
<dbReference type="GO" id="GO:0015990">
    <property type="term" value="P:electron transport coupled proton transport"/>
    <property type="evidence" value="ECO:0007669"/>
    <property type="project" value="TreeGrafter"/>
</dbReference>
<evidence type="ECO:0000256" key="1">
    <source>
        <dbReference type="ARBA" id="ARBA00003257"/>
    </source>
</evidence>
<protein>
    <recommendedName>
        <fullName evidence="3">NADH:ubiquinone reductase (H(+)-translocating)</fullName>
        <ecNumber evidence="3">7.1.1.2</ecNumber>
    </recommendedName>
    <alternativeName>
        <fullName evidence="7">NADH dehydrogenase subunit 5</fullName>
    </alternativeName>
</protein>
<organism evidence="11">
    <name type="scientific">Gynaikothrips uzeli</name>
    <dbReference type="NCBI Taxonomy" id="1422814"/>
    <lineage>
        <taxon>Eukaryota</taxon>
        <taxon>Metazoa</taxon>
        <taxon>Ecdysozoa</taxon>
        <taxon>Arthropoda</taxon>
        <taxon>Hexapoda</taxon>
        <taxon>Insecta</taxon>
        <taxon>Pterygota</taxon>
        <taxon>Neoptera</taxon>
        <taxon>Paraneoptera</taxon>
        <taxon>Thysanoptera</taxon>
        <taxon>Tubulifera</taxon>
        <taxon>Phlaeothripoidea</taxon>
        <taxon>Phlaeothripidae</taxon>
        <taxon>Phlaeothripinae</taxon>
        <taxon>Gynaikothrips</taxon>
    </lineage>
</organism>
<feature type="transmembrane region" description="Helical" evidence="9">
    <location>
        <begin position="117"/>
        <end position="135"/>
    </location>
</feature>
<feature type="transmembrane region" description="Helical" evidence="9">
    <location>
        <begin position="245"/>
        <end position="266"/>
    </location>
</feature>
<evidence type="ECO:0000256" key="8">
    <source>
        <dbReference type="ARBA" id="ARBA00049551"/>
    </source>
</evidence>
<evidence type="ECO:0000256" key="6">
    <source>
        <dbReference type="ARBA" id="ARBA00023136"/>
    </source>
</evidence>
<keyword evidence="6 9" id="KW-0472">Membrane</keyword>
<dbReference type="EMBL" id="MK940484">
    <property type="protein sequence ID" value="QTF76069.1"/>
    <property type="molecule type" value="Genomic_DNA"/>
</dbReference>
<evidence type="ECO:0000256" key="5">
    <source>
        <dbReference type="ARBA" id="ARBA00022989"/>
    </source>
</evidence>
<feature type="domain" description="NADH:quinone oxidoreductase/Mrp antiporter transmembrane" evidence="10">
    <location>
        <begin position="111"/>
        <end position="391"/>
    </location>
</feature>
<evidence type="ECO:0000256" key="4">
    <source>
        <dbReference type="ARBA" id="ARBA00022692"/>
    </source>
</evidence>
<feature type="transmembrane region" description="Helical" evidence="9">
    <location>
        <begin position="183"/>
        <end position="201"/>
    </location>
</feature>
<evidence type="ECO:0000256" key="7">
    <source>
        <dbReference type="ARBA" id="ARBA00031027"/>
    </source>
</evidence>
<feature type="transmembrane region" description="Helical" evidence="9">
    <location>
        <begin position="479"/>
        <end position="497"/>
    </location>
</feature>
<dbReference type="GO" id="GO:0042773">
    <property type="term" value="P:ATP synthesis coupled electron transport"/>
    <property type="evidence" value="ECO:0007669"/>
    <property type="project" value="InterPro"/>
</dbReference>
<reference evidence="11" key="1">
    <citation type="journal article" name="Sci. Rep.">
        <title>Rearrangement and evolution of mitochondrial genomes in Thysanoptera (Insecta).</title>
        <authorList>
            <person name="Tyagi K."/>
            <person name="Chakraborty R."/>
            <person name="Cameron S.L."/>
            <person name="Sweet A.D."/>
            <person name="Chandra K."/>
            <person name="Kumar V."/>
        </authorList>
    </citation>
    <scope>NUCLEOTIDE SEQUENCE</scope>
</reference>
<dbReference type="GO" id="GO:0016020">
    <property type="term" value="C:membrane"/>
    <property type="evidence" value="ECO:0007669"/>
    <property type="project" value="UniProtKB-SubCell"/>
</dbReference>
<gene>
    <name evidence="11" type="primary">nad5</name>
</gene>
<dbReference type="EC" id="7.1.1.2" evidence="3"/>
<feature type="transmembrane region" description="Helical" evidence="9">
    <location>
        <begin position="273"/>
        <end position="295"/>
    </location>
</feature>
<evidence type="ECO:0000259" key="10">
    <source>
        <dbReference type="Pfam" id="PF00361"/>
    </source>
</evidence>
<dbReference type="Pfam" id="PF00361">
    <property type="entry name" value="Proton_antipo_M"/>
    <property type="match status" value="1"/>
</dbReference>
<feature type="transmembrane region" description="Helical" evidence="9">
    <location>
        <begin position="57"/>
        <end position="81"/>
    </location>
</feature>
<name>A0A8A5L8C3_9NEOP</name>
<keyword evidence="11" id="KW-0496">Mitochondrion</keyword>
<dbReference type="GO" id="GO:0008137">
    <property type="term" value="F:NADH dehydrogenase (ubiquinone) activity"/>
    <property type="evidence" value="ECO:0007669"/>
    <property type="project" value="UniProtKB-EC"/>
</dbReference>
<comment type="catalytic activity">
    <reaction evidence="8">
        <text>a ubiquinone + NADH + 5 H(+)(in) = a ubiquinol + NAD(+) + 4 H(+)(out)</text>
        <dbReference type="Rhea" id="RHEA:29091"/>
        <dbReference type="Rhea" id="RHEA-COMP:9565"/>
        <dbReference type="Rhea" id="RHEA-COMP:9566"/>
        <dbReference type="ChEBI" id="CHEBI:15378"/>
        <dbReference type="ChEBI" id="CHEBI:16389"/>
        <dbReference type="ChEBI" id="CHEBI:17976"/>
        <dbReference type="ChEBI" id="CHEBI:57540"/>
        <dbReference type="ChEBI" id="CHEBI:57945"/>
        <dbReference type="EC" id="7.1.1.2"/>
    </reaction>
</comment>
<sequence length="559" mass="66062">MIYMKLIHKNNMMLTFFLILISFSLMCFFFFFYYLKYNLMYFLKFEILFINLNSIEFIFYIDWMSFCFLSIVFFISSMVSLYSMEYMSFKKNYFINLIFLFVSSMMLLILSTNMMSILIGWDGLGLVSYILIIFFQSDKSKNSGMLTLLLNRIGDILIIFSSWILFSTGSLNFFFYFNISNKIIIFFIILASMTKSAQLPFSSWLPAAMAAPTPVSSLVHSSTLVTAGIYLMIRFNNYFYLNLYFMKFILIFSSLTMFMSGLAANYEMDLKKIIALSTLSQLGLMIMILSMNFFMLSFFHLITHALFKSLLFLCSGILLHNMKNNQDIRYMGMMIKMMPNTIMCFNIANLSLCGFIFLSGFFSKDLIIENYIMSNKNIFIFFLLLISTCLTVSYTFRLIFYMSFNYMFSFVYIKMKENNIFSLITFFMTFLSVMMGSLYNWTMFLMFFEPVLSMYTKFIIPTILFFGLNLSFIFSKKNYFLISLWYLNFCILSLKNIPNYLNNKTFYSSNFGFFELIGSQGLYKYFMSLSLKNSNYFFLNFKTLFLLSLLIFNLTMNYL</sequence>
<dbReference type="GO" id="GO:0003954">
    <property type="term" value="F:NADH dehydrogenase activity"/>
    <property type="evidence" value="ECO:0007669"/>
    <property type="project" value="TreeGrafter"/>
</dbReference>
<dbReference type="PANTHER" id="PTHR42829:SF2">
    <property type="entry name" value="NADH-UBIQUINONE OXIDOREDUCTASE CHAIN 5"/>
    <property type="match status" value="1"/>
</dbReference>
<dbReference type="AlphaFoldDB" id="A0A8A5L8C3"/>
<dbReference type="InterPro" id="IPR003945">
    <property type="entry name" value="NU5C-like"/>
</dbReference>
<feature type="transmembrane region" description="Helical" evidence="9">
    <location>
        <begin position="156"/>
        <end position="177"/>
    </location>
</feature>
<evidence type="ECO:0000256" key="9">
    <source>
        <dbReference type="SAM" id="Phobius"/>
    </source>
</evidence>
<feature type="transmembrane region" description="Helical" evidence="9">
    <location>
        <begin position="301"/>
        <end position="319"/>
    </location>
</feature>
<keyword evidence="5 9" id="KW-1133">Transmembrane helix</keyword>
<feature type="transmembrane region" description="Helical" evidence="9">
    <location>
        <begin position="340"/>
        <end position="358"/>
    </location>
</feature>
<geneLocation type="mitochondrion" evidence="11"/>
<feature type="transmembrane region" description="Helical" evidence="9">
    <location>
        <begin position="12"/>
        <end position="35"/>
    </location>
</feature>
<dbReference type="PRINTS" id="PR01434">
    <property type="entry name" value="NADHDHGNASE5"/>
</dbReference>
<feature type="transmembrane region" description="Helical" evidence="9">
    <location>
        <begin position="93"/>
        <end position="111"/>
    </location>
</feature>
<feature type="transmembrane region" description="Helical" evidence="9">
    <location>
        <begin position="454"/>
        <end position="472"/>
    </location>
</feature>
<feature type="transmembrane region" description="Helical" evidence="9">
    <location>
        <begin position="536"/>
        <end position="556"/>
    </location>
</feature>
<keyword evidence="4 9" id="KW-0812">Transmembrane</keyword>
<comment type="subcellular location">
    <subcellularLocation>
        <location evidence="2">Membrane</location>
        <topology evidence="2">Multi-pass membrane protein</topology>
    </subcellularLocation>
</comment>
<feature type="transmembrane region" description="Helical" evidence="9">
    <location>
        <begin position="213"/>
        <end position="233"/>
    </location>
</feature>
<evidence type="ECO:0000256" key="2">
    <source>
        <dbReference type="ARBA" id="ARBA00004141"/>
    </source>
</evidence>
<accession>A0A8A5L8C3</accession>
<proteinExistence type="predicted"/>
<evidence type="ECO:0000256" key="3">
    <source>
        <dbReference type="ARBA" id="ARBA00012944"/>
    </source>
</evidence>
<evidence type="ECO:0000313" key="11">
    <source>
        <dbReference type="EMBL" id="QTF76069.1"/>
    </source>
</evidence>
<dbReference type="PANTHER" id="PTHR42829">
    <property type="entry name" value="NADH-UBIQUINONE OXIDOREDUCTASE CHAIN 5"/>
    <property type="match status" value="1"/>
</dbReference>
<dbReference type="InterPro" id="IPR001750">
    <property type="entry name" value="ND/Mrp_TM"/>
</dbReference>